<dbReference type="Proteomes" id="UP000515512">
    <property type="component" value="Chromosome"/>
</dbReference>
<organism evidence="3 4">
    <name type="scientific">Nocardia huaxiensis</name>
    <dbReference type="NCBI Taxonomy" id="2755382"/>
    <lineage>
        <taxon>Bacteria</taxon>
        <taxon>Bacillati</taxon>
        <taxon>Actinomycetota</taxon>
        <taxon>Actinomycetes</taxon>
        <taxon>Mycobacteriales</taxon>
        <taxon>Nocardiaceae</taxon>
        <taxon>Nocardia</taxon>
    </lineage>
</organism>
<evidence type="ECO:0000313" key="4">
    <source>
        <dbReference type="Proteomes" id="UP000515512"/>
    </source>
</evidence>
<name>A0A7D6V911_9NOCA</name>
<keyword evidence="2" id="KW-0472">Membrane</keyword>
<dbReference type="KEGG" id="nhu:H0264_31635"/>
<feature type="transmembrane region" description="Helical" evidence="2">
    <location>
        <begin position="123"/>
        <end position="143"/>
    </location>
</feature>
<keyword evidence="4" id="KW-1185">Reference proteome</keyword>
<reference evidence="3 4" key="1">
    <citation type="submission" date="2020-07" db="EMBL/GenBank/DDBJ databases">
        <authorList>
            <person name="Zhuang K."/>
            <person name="Ran Y."/>
        </authorList>
    </citation>
    <scope>NUCLEOTIDE SEQUENCE [LARGE SCALE GENOMIC DNA]</scope>
    <source>
        <strain evidence="3 4">WCH-YHL-001</strain>
    </source>
</reference>
<proteinExistence type="predicted"/>
<feature type="region of interest" description="Disordered" evidence="1">
    <location>
        <begin position="73"/>
        <end position="107"/>
    </location>
</feature>
<dbReference type="EMBL" id="CP059399">
    <property type="protein sequence ID" value="QLY29734.1"/>
    <property type="molecule type" value="Genomic_DNA"/>
</dbReference>
<evidence type="ECO:0000313" key="3">
    <source>
        <dbReference type="EMBL" id="QLY29734.1"/>
    </source>
</evidence>
<keyword evidence="2" id="KW-0812">Transmembrane</keyword>
<evidence type="ECO:0000256" key="2">
    <source>
        <dbReference type="SAM" id="Phobius"/>
    </source>
</evidence>
<dbReference type="Gene3D" id="3.40.190.10">
    <property type="entry name" value="Periplasmic binding protein-like II"/>
    <property type="match status" value="2"/>
</dbReference>
<protein>
    <recommendedName>
        <fullName evidence="5">Extracellular solute-binding protein</fullName>
    </recommendedName>
</protein>
<dbReference type="AlphaFoldDB" id="A0A7D6V911"/>
<accession>A0A7D6V911</accession>
<keyword evidence="2" id="KW-1133">Transmembrane helix</keyword>
<dbReference type="NCBIfam" id="NF046112">
    <property type="entry name" value="MSMEG_6209_Nter"/>
    <property type="match status" value="1"/>
</dbReference>
<gene>
    <name evidence="3" type="ORF">H0264_31635</name>
</gene>
<dbReference type="Gene3D" id="1.10.8.1060">
    <property type="entry name" value="Corynebacterium glutamicum thioredoxin-dependent arsenate reductase, N-terminal domain"/>
    <property type="match status" value="1"/>
</dbReference>
<evidence type="ECO:0008006" key="5">
    <source>
        <dbReference type="Google" id="ProtNLM"/>
    </source>
</evidence>
<dbReference type="RefSeq" id="WP_181580938.1">
    <property type="nucleotide sequence ID" value="NZ_CP059399.1"/>
</dbReference>
<evidence type="ECO:0000256" key="1">
    <source>
        <dbReference type="SAM" id="MobiDB-lite"/>
    </source>
</evidence>
<dbReference type="SUPFAM" id="SSF53850">
    <property type="entry name" value="Periplasmic binding protein-like II"/>
    <property type="match status" value="1"/>
</dbReference>
<sequence>MPVAVDVTLDDRAAREEKALRELTDRLVGTYGETHTTARVEAVLWAARQRFDGHKVRDFVPILVERIARRELEPSKSGTAHGDKHTTAPVEAGTDSNSGRHRIPGGMNRITGFVPKVTGGKRLAWVGAGVIAAVLAIVVALVVREPDSKPAAATPAAVTTVRGVVGSEKMGFFDDPRVIEALARHGVKVEVDPAGSRQIATTVDLGRYDFAFPSSSTAAESVQRARNTTAKYTPFSSPMAIATYRPIVDLLTQAGVVKPGATPTFDMEAYLALAEKGTQWDQLEGNTTYPVRKNILVATTDPRTSNSAAMYLAVAAYVANDNTIVRGKTAEDHAVSRVSRLFTRQGYTEATTDGPFKEYLSGGMGPTPMVWIYESQYVDAAVQGRIKPDMVLMYPSPTVLSQHTVVPLNDTGDRLGKLLTTDAELQQLAAEHGFRPADPALFTDVAAQHQVPVVPNLLDVVDPPNYDTLEHLLEGVARAYS</sequence>